<dbReference type="PROSITE" id="PS50928">
    <property type="entry name" value="ABC_TM1"/>
    <property type="match status" value="1"/>
</dbReference>
<evidence type="ECO:0000256" key="1">
    <source>
        <dbReference type="ARBA" id="ARBA00004651"/>
    </source>
</evidence>
<keyword evidence="2 7" id="KW-0813">Transport</keyword>
<keyword evidence="4 7" id="KW-0812">Transmembrane</keyword>
<dbReference type="Proteomes" id="UP001169242">
    <property type="component" value="Unassembled WGS sequence"/>
</dbReference>
<dbReference type="PANTHER" id="PTHR43744">
    <property type="entry name" value="ABC TRANSPORTER PERMEASE PROTEIN MG189-RELATED-RELATED"/>
    <property type="match status" value="1"/>
</dbReference>
<evidence type="ECO:0000256" key="2">
    <source>
        <dbReference type="ARBA" id="ARBA00022448"/>
    </source>
</evidence>
<protein>
    <submittedName>
        <fullName evidence="9">Carbohydrate ABC transporter permease</fullName>
    </submittedName>
</protein>
<proteinExistence type="inferred from homology"/>
<dbReference type="InterPro" id="IPR035906">
    <property type="entry name" value="MetI-like_sf"/>
</dbReference>
<feature type="transmembrane region" description="Helical" evidence="7">
    <location>
        <begin position="234"/>
        <end position="254"/>
    </location>
</feature>
<dbReference type="EMBL" id="JAQIFT010000069">
    <property type="protein sequence ID" value="MDA3734069.1"/>
    <property type="molecule type" value="Genomic_DNA"/>
</dbReference>
<accession>A0AA42DRE4</accession>
<organism evidence="9 10">
    <name type="scientific">Holtiella tumoricola</name>
    <dbReference type="NCBI Taxonomy" id="3018743"/>
    <lineage>
        <taxon>Bacteria</taxon>
        <taxon>Bacillati</taxon>
        <taxon>Bacillota</taxon>
        <taxon>Clostridia</taxon>
        <taxon>Lachnospirales</taxon>
        <taxon>Cellulosilyticaceae</taxon>
        <taxon>Holtiella</taxon>
    </lineage>
</organism>
<dbReference type="PANTHER" id="PTHR43744:SF2">
    <property type="entry name" value="ARABINOOLIGOSACCHARIDES TRANSPORT SYSTEM PERMEASE PROTEIN ARAQ"/>
    <property type="match status" value="1"/>
</dbReference>
<gene>
    <name evidence="9" type="ORF">PBV87_21575</name>
</gene>
<dbReference type="RefSeq" id="WP_271013711.1">
    <property type="nucleotide sequence ID" value="NZ_JAQIFT010000069.1"/>
</dbReference>
<dbReference type="AlphaFoldDB" id="A0AA42DRE4"/>
<feature type="transmembrane region" description="Helical" evidence="7">
    <location>
        <begin position="189"/>
        <end position="209"/>
    </location>
</feature>
<evidence type="ECO:0000256" key="7">
    <source>
        <dbReference type="RuleBase" id="RU363032"/>
    </source>
</evidence>
<comment type="similarity">
    <text evidence="7">Belongs to the binding-protein-dependent transport system permease family.</text>
</comment>
<dbReference type="Gene3D" id="1.10.3720.10">
    <property type="entry name" value="MetI-like"/>
    <property type="match status" value="1"/>
</dbReference>
<keyword evidence="6 7" id="KW-0472">Membrane</keyword>
<dbReference type="GO" id="GO:0055085">
    <property type="term" value="P:transmembrane transport"/>
    <property type="evidence" value="ECO:0007669"/>
    <property type="project" value="InterPro"/>
</dbReference>
<dbReference type="SUPFAM" id="SSF161098">
    <property type="entry name" value="MetI-like"/>
    <property type="match status" value="1"/>
</dbReference>
<reference evidence="9" key="1">
    <citation type="journal article" date="2023" name="Int. J. Syst. Evol. Microbiol.">
        <title>&lt;i&gt;Holtiella tumoricola&lt;/i&gt; gen. nov. sp. nov., isolated from a human clinical sample.</title>
        <authorList>
            <person name="Allen-Vercoe E."/>
            <person name="Daigneault M.C."/>
            <person name="Vancuren S.J."/>
            <person name="Cochrane K."/>
            <person name="O'Neal L.L."/>
            <person name="Sankaranarayanan K."/>
            <person name="Lawson P.A."/>
        </authorList>
    </citation>
    <scope>NUCLEOTIDE SEQUENCE</scope>
    <source>
        <strain evidence="9">CC70A</strain>
    </source>
</reference>
<keyword evidence="5 7" id="KW-1133">Transmembrane helix</keyword>
<evidence type="ECO:0000313" key="9">
    <source>
        <dbReference type="EMBL" id="MDA3734069.1"/>
    </source>
</evidence>
<evidence type="ECO:0000256" key="4">
    <source>
        <dbReference type="ARBA" id="ARBA00022692"/>
    </source>
</evidence>
<dbReference type="GO" id="GO:0005886">
    <property type="term" value="C:plasma membrane"/>
    <property type="evidence" value="ECO:0007669"/>
    <property type="project" value="UniProtKB-SubCell"/>
</dbReference>
<evidence type="ECO:0000259" key="8">
    <source>
        <dbReference type="PROSITE" id="PS50928"/>
    </source>
</evidence>
<feature type="transmembrane region" description="Helical" evidence="7">
    <location>
        <begin position="64"/>
        <end position="90"/>
    </location>
</feature>
<sequence>MTKLKTYCTHLFLGLAAFLSIFPFIWMIIGTTNTSSDVIRGKMSFGNALGTNIEGFLASTDVGAILWMSFKVAIIGTLCTLLLCSMAGYGFEVYRSKGKDRLMSLLMLSMMMPFASIMVPLFKLFSQMKLMNTATAIILPSMSTAFMIFFFLQNTKSYPKEILQAARIDGLSEIQAFFYMYVPTMKSTYAAATIITFMSYWNSYLWPLIVLQSQDKKTMPLVISSLASAYSPDYGIIMVAIVITTLPTVLIFFLMQKHFVAGMVGSVK</sequence>
<evidence type="ECO:0000256" key="5">
    <source>
        <dbReference type="ARBA" id="ARBA00022989"/>
    </source>
</evidence>
<feature type="domain" description="ABC transmembrane type-1" evidence="8">
    <location>
        <begin position="66"/>
        <end position="255"/>
    </location>
</feature>
<dbReference type="Pfam" id="PF00528">
    <property type="entry name" value="BPD_transp_1"/>
    <property type="match status" value="1"/>
</dbReference>
<feature type="transmembrane region" description="Helical" evidence="7">
    <location>
        <begin position="134"/>
        <end position="152"/>
    </location>
</feature>
<evidence type="ECO:0000256" key="3">
    <source>
        <dbReference type="ARBA" id="ARBA00022475"/>
    </source>
</evidence>
<evidence type="ECO:0000313" key="10">
    <source>
        <dbReference type="Proteomes" id="UP001169242"/>
    </source>
</evidence>
<keyword evidence="10" id="KW-1185">Reference proteome</keyword>
<name>A0AA42DRE4_9FIRM</name>
<dbReference type="InterPro" id="IPR000515">
    <property type="entry name" value="MetI-like"/>
</dbReference>
<comment type="caution">
    <text evidence="9">The sequence shown here is derived from an EMBL/GenBank/DDBJ whole genome shotgun (WGS) entry which is preliminary data.</text>
</comment>
<feature type="transmembrane region" description="Helical" evidence="7">
    <location>
        <begin position="7"/>
        <end position="29"/>
    </location>
</feature>
<evidence type="ECO:0000256" key="6">
    <source>
        <dbReference type="ARBA" id="ARBA00023136"/>
    </source>
</evidence>
<dbReference type="CDD" id="cd06261">
    <property type="entry name" value="TM_PBP2"/>
    <property type="match status" value="1"/>
</dbReference>
<comment type="subcellular location">
    <subcellularLocation>
        <location evidence="1 7">Cell membrane</location>
        <topology evidence="1 7">Multi-pass membrane protein</topology>
    </subcellularLocation>
</comment>
<feature type="transmembrane region" description="Helical" evidence="7">
    <location>
        <begin position="102"/>
        <end position="122"/>
    </location>
</feature>
<keyword evidence="3" id="KW-1003">Cell membrane</keyword>